<dbReference type="GO" id="GO:0070069">
    <property type="term" value="C:cytochrome complex"/>
    <property type="evidence" value="ECO:0007669"/>
    <property type="project" value="InterPro"/>
</dbReference>
<evidence type="ECO:0000313" key="12">
    <source>
        <dbReference type="EMBL" id="ABW02509.1"/>
    </source>
</evidence>
<comment type="subcellular location">
    <subcellularLocation>
        <location evidence="1">Cell membrane</location>
        <topology evidence="1">Multi-pass membrane protein</topology>
    </subcellularLocation>
</comment>
<evidence type="ECO:0000256" key="9">
    <source>
        <dbReference type="ARBA" id="ARBA00023004"/>
    </source>
</evidence>
<dbReference type="GO" id="GO:0019646">
    <property type="term" value="P:aerobic electron transport chain"/>
    <property type="evidence" value="ECO:0007669"/>
    <property type="project" value="InterPro"/>
</dbReference>
<evidence type="ECO:0000256" key="2">
    <source>
        <dbReference type="ARBA" id="ARBA00022448"/>
    </source>
</evidence>
<keyword evidence="2" id="KW-0813">Transport</keyword>
<organism evidence="12 13">
    <name type="scientific">Caldivirga maquilingensis (strain ATCC 700844 / DSM 13496 / JCM 10307 / IC-167)</name>
    <dbReference type="NCBI Taxonomy" id="397948"/>
    <lineage>
        <taxon>Archaea</taxon>
        <taxon>Thermoproteota</taxon>
        <taxon>Thermoprotei</taxon>
        <taxon>Thermoproteales</taxon>
        <taxon>Thermoproteaceae</taxon>
        <taxon>Caldivirga</taxon>
    </lineage>
</organism>
<feature type="transmembrane region" description="Helical" evidence="11">
    <location>
        <begin position="111"/>
        <end position="128"/>
    </location>
</feature>
<reference evidence="12 13" key="1">
    <citation type="submission" date="2007-10" db="EMBL/GenBank/DDBJ databases">
        <title>Complete sequence of Caldivirga maquilingensis IC-167.</title>
        <authorList>
            <consortium name="US DOE Joint Genome Institute"/>
            <person name="Copeland A."/>
            <person name="Lucas S."/>
            <person name="Lapidus A."/>
            <person name="Barry K."/>
            <person name="Glavina del Rio T."/>
            <person name="Dalin E."/>
            <person name="Tice H."/>
            <person name="Pitluck S."/>
            <person name="Saunders E."/>
            <person name="Brettin T."/>
            <person name="Bruce D."/>
            <person name="Detter J.C."/>
            <person name="Han C."/>
            <person name="Schmutz J."/>
            <person name="Larimer F."/>
            <person name="Land M."/>
            <person name="Hauser L."/>
            <person name="Kyrpides N."/>
            <person name="Ivanova N."/>
            <person name="Biddle J.F."/>
            <person name="Zhang Z."/>
            <person name="Fitz-Gibbon S.T."/>
            <person name="Lowe T.M."/>
            <person name="Saltikov C."/>
            <person name="House C.H."/>
            <person name="Richardson P."/>
        </authorList>
    </citation>
    <scope>NUCLEOTIDE SEQUENCE [LARGE SCALE GENOMIC DNA]</scope>
    <source>
        <strain evidence="13">ATCC 700844 / DSM 13496 / JCM 10307 / IC-167</strain>
    </source>
</reference>
<gene>
    <name evidence="12" type="ordered locus">Cmaq_1686</name>
</gene>
<dbReference type="InterPro" id="IPR002585">
    <property type="entry name" value="Cyt-d_ubiquinol_oxidase_su_1"/>
</dbReference>
<dbReference type="AlphaFoldDB" id="A8MAD2"/>
<feature type="transmembrane region" description="Helical" evidence="11">
    <location>
        <begin position="134"/>
        <end position="157"/>
    </location>
</feature>
<dbReference type="RefSeq" id="WP_012186728.1">
    <property type="nucleotide sequence ID" value="NC_009954.1"/>
</dbReference>
<keyword evidence="3" id="KW-1003">Cell membrane</keyword>
<dbReference type="PANTHER" id="PTHR30365:SF14">
    <property type="entry name" value="CYTOCHROME BD MENAQUINOL OXIDASE SUBUNIT I-RELATED"/>
    <property type="match status" value="1"/>
</dbReference>
<feature type="transmembrane region" description="Helical" evidence="11">
    <location>
        <begin position="437"/>
        <end position="460"/>
    </location>
</feature>
<keyword evidence="13" id="KW-1185">Reference proteome</keyword>
<evidence type="ECO:0000256" key="4">
    <source>
        <dbReference type="ARBA" id="ARBA00022617"/>
    </source>
</evidence>
<feature type="transmembrane region" description="Helical" evidence="11">
    <location>
        <begin position="208"/>
        <end position="230"/>
    </location>
</feature>
<dbReference type="PANTHER" id="PTHR30365">
    <property type="entry name" value="CYTOCHROME D UBIQUINOL OXIDASE"/>
    <property type="match status" value="1"/>
</dbReference>
<feature type="transmembrane region" description="Helical" evidence="11">
    <location>
        <begin position="20"/>
        <end position="50"/>
    </location>
</feature>
<proteinExistence type="predicted"/>
<dbReference type="GO" id="GO:0005886">
    <property type="term" value="C:plasma membrane"/>
    <property type="evidence" value="ECO:0007669"/>
    <property type="project" value="UniProtKB-SubCell"/>
</dbReference>
<dbReference type="Pfam" id="PF01654">
    <property type="entry name" value="Cyt_bd_oxida_I"/>
    <property type="match status" value="1"/>
</dbReference>
<dbReference type="HOGENOM" id="CLU_030555_3_2_2"/>
<evidence type="ECO:0000256" key="6">
    <source>
        <dbReference type="ARBA" id="ARBA00022723"/>
    </source>
</evidence>
<keyword evidence="7" id="KW-0249">Electron transport</keyword>
<dbReference type="EMBL" id="CP000852">
    <property type="protein sequence ID" value="ABW02509.1"/>
    <property type="molecule type" value="Genomic_DNA"/>
</dbReference>
<dbReference type="GO" id="GO:0046872">
    <property type="term" value="F:metal ion binding"/>
    <property type="evidence" value="ECO:0007669"/>
    <property type="project" value="UniProtKB-KW"/>
</dbReference>
<name>A8MAD2_CALMQ</name>
<feature type="transmembrane region" description="Helical" evidence="11">
    <location>
        <begin position="242"/>
        <end position="262"/>
    </location>
</feature>
<dbReference type="eggNOG" id="arCOG02721">
    <property type="taxonomic scope" value="Archaea"/>
</dbReference>
<dbReference type="KEGG" id="cma:Cmaq_1686"/>
<feature type="transmembrane region" description="Helical" evidence="11">
    <location>
        <begin position="328"/>
        <end position="354"/>
    </location>
</feature>
<keyword evidence="4" id="KW-0349">Heme</keyword>
<accession>A8MAD2</accession>
<keyword evidence="6" id="KW-0479">Metal-binding</keyword>
<keyword evidence="8 11" id="KW-1133">Transmembrane helix</keyword>
<evidence type="ECO:0000256" key="3">
    <source>
        <dbReference type="ARBA" id="ARBA00022475"/>
    </source>
</evidence>
<dbReference type="GO" id="GO:0020037">
    <property type="term" value="F:heme binding"/>
    <property type="evidence" value="ECO:0007669"/>
    <property type="project" value="TreeGrafter"/>
</dbReference>
<protein>
    <submittedName>
        <fullName evidence="12">Cytochrome bd-type quinol oxidase subunit 1-like protein</fullName>
    </submittedName>
</protein>
<evidence type="ECO:0000256" key="7">
    <source>
        <dbReference type="ARBA" id="ARBA00022982"/>
    </source>
</evidence>
<evidence type="ECO:0000313" key="13">
    <source>
        <dbReference type="Proteomes" id="UP000001137"/>
    </source>
</evidence>
<dbReference type="STRING" id="397948.Cmaq_1686"/>
<sequence length="474" mass="52141">MPSAYVLSIINASTLDAARWVSAIGILAHLSLASSFLGTILIAVIAEYLYLVKHDKDWYDKARMFSVVSTIFFGVGAAFGTLVEFGLVTIWSNFITIIGSAIVLPFYLELFAFLTEVILLPLYVFTWGKVRNGWVHWVIGLAAAFGGYWSAYNILAVMASLSMRPPGMIIQNLAASNETIAGLTSYLVTWAKPTDAWNMFWWGANVFIFHGILAAAILTWSVVGAIYLYGYVREHRPDQAKVLKVIIPGVAVMTAIEGFILGHDQGELVLQFDPLKLAAIEGMFWKGLKVDPLLSFFAYGTFNHAFWGYYSWPANVRPPLAPFDFLPIFYLGFMVTLGVLLGVWSGGLSLWYLFNGFFSRFNWARVIASFLERTGPYAMPLFAALAAIGGAVTSESGRVPFILVDSSPNPNGGPPTVTGVPIYEGGLINPNLSLPGWLVALIIIVEVAMPALAVYMVYLYTKPKEVKPTQVVEY</sequence>
<dbReference type="OrthoDB" id="41618at2157"/>
<evidence type="ECO:0000256" key="8">
    <source>
        <dbReference type="ARBA" id="ARBA00022989"/>
    </source>
</evidence>
<evidence type="ECO:0000256" key="5">
    <source>
        <dbReference type="ARBA" id="ARBA00022692"/>
    </source>
</evidence>
<feature type="transmembrane region" description="Helical" evidence="11">
    <location>
        <begin position="375"/>
        <end position="393"/>
    </location>
</feature>
<keyword evidence="9" id="KW-0408">Iron</keyword>
<evidence type="ECO:0000256" key="1">
    <source>
        <dbReference type="ARBA" id="ARBA00004651"/>
    </source>
</evidence>
<keyword evidence="5 11" id="KW-0812">Transmembrane</keyword>
<evidence type="ECO:0000256" key="11">
    <source>
        <dbReference type="SAM" id="Phobius"/>
    </source>
</evidence>
<keyword evidence="10 11" id="KW-0472">Membrane</keyword>
<evidence type="ECO:0000256" key="10">
    <source>
        <dbReference type="ARBA" id="ARBA00023136"/>
    </source>
</evidence>
<feature type="transmembrane region" description="Helical" evidence="11">
    <location>
        <begin position="62"/>
        <end position="79"/>
    </location>
</feature>
<dbReference type="Proteomes" id="UP000001137">
    <property type="component" value="Chromosome"/>
</dbReference>
<dbReference type="GeneID" id="5708913"/>
<dbReference type="GO" id="GO:0009055">
    <property type="term" value="F:electron transfer activity"/>
    <property type="evidence" value="ECO:0007669"/>
    <property type="project" value="InterPro"/>
</dbReference>
<dbReference type="GO" id="GO:0016682">
    <property type="term" value="F:oxidoreductase activity, acting on diphenols and related substances as donors, oxygen as acceptor"/>
    <property type="evidence" value="ECO:0007669"/>
    <property type="project" value="TreeGrafter"/>
</dbReference>